<dbReference type="SUPFAM" id="SSF51735">
    <property type="entry name" value="NAD(P)-binding Rossmann-fold domains"/>
    <property type="match status" value="2"/>
</dbReference>
<keyword evidence="5" id="KW-0560">Oxidoreductase</keyword>
<dbReference type="InterPro" id="IPR055170">
    <property type="entry name" value="GFO_IDH_MocA-like_dom"/>
</dbReference>
<sequence>MKQILQNLKDGRTELAEVPCPRVGRGALLIRTSCTLISAGTERMLVDFGKANPLEKARQQPEKVRQVLEKVRTDGLVPTLEAVRNKLEQPLPLGYCNVGVVAELGAGVAGFAVGDRVASNGRHAEMVSVPVNLCARVPDGVGDEAAAFTVIGAIALQGIRLAAPTLGEAVVVTGLGLIGLMTVQLLRAHGCRVLGIDLDPAKLALARQFGAETVDLAAGQDPVAVAATFARGRGVDAVIITAATRSNEPVHQAALMCRRRGRIVLVGVVGLELSRADFYEKELSFQVSCSYGPGRYDPLYEEQGQDYPIGFVRWTEQRNFEAVLDMLADGRLDVGPLVSHRFALADAERAYAVVGGAEPSLGILLEYPGGDDARLRERSFSLPCSASFSLPGSASFSLPRSAWECRADALRPDGGLDAGASALAPTLERGSQRAAVSFIGAGNYATGVLIPAFKAAGARLVSVASSGGVSGVHAGRKFGFLRTTTDTESLFADAESDALVITTRHDSHARLVLQGLAAGKAVFVEKPLCLTLEELGRIETALAPSLTRSAWECRADAPRPEGGLDAGASALAPTLERGSQKLLLMVGFNRRFAPQVQKIRALLAGVTGPKAFVMTVNAGTIPAGHWTQDPAVGGGRILGEACHFIDLLRFLAGAPIAQHARIGMASATGDTVSLQLGFADGSIGTVHYLANGSKAFPKERLEVFAAGRVLQLDNFRRLTGFGWPGFKKLNLWRQDKGQRACVAAFVQALRTGGPAPIPVEEILEVSRVTIELAKPV</sequence>
<dbReference type="InterPro" id="IPR011032">
    <property type="entry name" value="GroES-like_sf"/>
</dbReference>
<dbReference type="EMBL" id="CP020370">
    <property type="protein sequence ID" value="AUB83850.1"/>
    <property type="molecule type" value="Genomic_DNA"/>
</dbReference>
<dbReference type="InterPro" id="IPR020843">
    <property type="entry name" value="ER"/>
</dbReference>
<dbReference type="InterPro" id="IPR036291">
    <property type="entry name" value="NAD(P)-bd_dom_sf"/>
</dbReference>
<dbReference type="CDD" id="cd08255">
    <property type="entry name" value="2-desacetyl-2-hydroxyethyl_bacteriochlorophyllide_like"/>
    <property type="match status" value="1"/>
</dbReference>
<evidence type="ECO:0000256" key="1">
    <source>
        <dbReference type="ARBA" id="ARBA00001947"/>
    </source>
</evidence>
<evidence type="ECO:0000256" key="2">
    <source>
        <dbReference type="ARBA" id="ARBA00008072"/>
    </source>
</evidence>
<gene>
    <name evidence="7" type="ORF">THSYN_24830</name>
</gene>
<evidence type="ECO:0000313" key="8">
    <source>
        <dbReference type="Proteomes" id="UP000232638"/>
    </source>
</evidence>
<evidence type="ECO:0000256" key="3">
    <source>
        <dbReference type="ARBA" id="ARBA00022723"/>
    </source>
</evidence>
<dbReference type="Gene3D" id="3.90.180.10">
    <property type="entry name" value="Medium-chain alcohol dehydrogenases, catalytic domain"/>
    <property type="match status" value="2"/>
</dbReference>
<reference evidence="7 8" key="1">
    <citation type="submission" date="2017-03" db="EMBL/GenBank/DDBJ databases">
        <title>Complete genome sequence of Candidatus 'Thiodictyon syntrophicum' sp. nov. strain Cad16T, a photolithoautotroph purple sulfur bacterium isolated from an alpine meromictic lake.</title>
        <authorList>
            <person name="Luedin S.M."/>
            <person name="Pothier J.F."/>
            <person name="Danza F."/>
            <person name="Storelli N."/>
            <person name="Wittwer M."/>
            <person name="Tonolla M."/>
        </authorList>
    </citation>
    <scope>NUCLEOTIDE SEQUENCE [LARGE SCALE GENOMIC DNA]</scope>
    <source>
        <strain evidence="7 8">Cad16T</strain>
    </source>
</reference>
<dbReference type="OrthoDB" id="9774191at2"/>
<keyword evidence="3" id="KW-0479">Metal-binding</keyword>
<dbReference type="InterPro" id="IPR000683">
    <property type="entry name" value="Gfo/Idh/MocA-like_OxRdtase_N"/>
</dbReference>
<evidence type="ECO:0000256" key="5">
    <source>
        <dbReference type="ARBA" id="ARBA00023002"/>
    </source>
</evidence>
<protein>
    <submittedName>
        <fullName evidence="7">Dehydrogenase</fullName>
    </submittedName>
</protein>
<evidence type="ECO:0000256" key="4">
    <source>
        <dbReference type="ARBA" id="ARBA00022833"/>
    </source>
</evidence>
<feature type="domain" description="Enoyl reductase (ER)" evidence="6">
    <location>
        <begin position="75"/>
        <end position="361"/>
    </location>
</feature>
<comment type="similarity">
    <text evidence="2">Belongs to the zinc-containing alcohol dehydrogenase family.</text>
</comment>
<dbReference type="GO" id="GO:0000166">
    <property type="term" value="F:nucleotide binding"/>
    <property type="evidence" value="ECO:0007669"/>
    <property type="project" value="InterPro"/>
</dbReference>
<evidence type="ECO:0000313" key="7">
    <source>
        <dbReference type="EMBL" id="AUB83850.1"/>
    </source>
</evidence>
<dbReference type="SUPFAM" id="SSF50129">
    <property type="entry name" value="GroES-like"/>
    <property type="match status" value="1"/>
</dbReference>
<dbReference type="PANTHER" id="PTHR43350:SF19">
    <property type="entry name" value="D-GULOSIDE 3-DEHYDROGENASE"/>
    <property type="match status" value="1"/>
</dbReference>
<dbReference type="SMART" id="SM00829">
    <property type="entry name" value="PKS_ER"/>
    <property type="match status" value="1"/>
</dbReference>
<dbReference type="Pfam" id="PF00107">
    <property type="entry name" value="ADH_zinc_N"/>
    <property type="match status" value="1"/>
</dbReference>
<dbReference type="PANTHER" id="PTHR43350">
    <property type="entry name" value="NAD-DEPENDENT ALCOHOL DEHYDROGENASE"/>
    <property type="match status" value="1"/>
</dbReference>
<comment type="cofactor">
    <cofactor evidence="1">
        <name>Zn(2+)</name>
        <dbReference type="ChEBI" id="CHEBI:29105"/>
    </cofactor>
</comment>
<evidence type="ECO:0000259" key="6">
    <source>
        <dbReference type="SMART" id="SM00829"/>
    </source>
</evidence>
<keyword evidence="4" id="KW-0862">Zinc</keyword>
<dbReference type="Gene3D" id="3.40.50.720">
    <property type="entry name" value="NAD(P)-binding Rossmann-like Domain"/>
    <property type="match status" value="2"/>
</dbReference>
<keyword evidence="8" id="KW-1185">Reference proteome</keyword>
<proteinExistence type="inferred from homology"/>
<organism evidence="7 8">
    <name type="scientific">Candidatus Thiodictyon syntrophicum</name>
    <dbReference type="NCBI Taxonomy" id="1166950"/>
    <lineage>
        <taxon>Bacteria</taxon>
        <taxon>Pseudomonadati</taxon>
        <taxon>Pseudomonadota</taxon>
        <taxon>Gammaproteobacteria</taxon>
        <taxon>Chromatiales</taxon>
        <taxon>Chromatiaceae</taxon>
        <taxon>Thiodictyon</taxon>
    </lineage>
</organism>
<dbReference type="Gene3D" id="3.30.360.10">
    <property type="entry name" value="Dihydrodipicolinate Reductase, domain 2"/>
    <property type="match status" value="1"/>
</dbReference>
<dbReference type="Pfam" id="PF22725">
    <property type="entry name" value="GFO_IDH_MocA_C3"/>
    <property type="match status" value="1"/>
</dbReference>
<dbReference type="RefSeq" id="WP_100921524.1">
    <property type="nucleotide sequence ID" value="NZ_CP020370.1"/>
</dbReference>
<dbReference type="KEGG" id="tsy:THSYN_24830"/>
<dbReference type="Pfam" id="PF01408">
    <property type="entry name" value="GFO_IDH_MocA"/>
    <property type="match status" value="1"/>
</dbReference>
<dbReference type="GO" id="GO:0046872">
    <property type="term" value="F:metal ion binding"/>
    <property type="evidence" value="ECO:0007669"/>
    <property type="project" value="UniProtKB-KW"/>
</dbReference>
<accession>A0A2K8UE44</accession>
<dbReference type="InterPro" id="IPR013149">
    <property type="entry name" value="ADH-like_C"/>
</dbReference>
<dbReference type="GO" id="GO:0016491">
    <property type="term" value="F:oxidoreductase activity"/>
    <property type="evidence" value="ECO:0007669"/>
    <property type="project" value="UniProtKB-KW"/>
</dbReference>
<dbReference type="AlphaFoldDB" id="A0A2K8UE44"/>
<dbReference type="SUPFAM" id="SSF55347">
    <property type="entry name" value="Glyceraldehyde-3-phosphate dehydrogenase-like, C-terminal domain"/>
    <property type="match status" value="1"/>
</dbReference>
<name>A0A2K8UE44_9GAMM</name>
<dbReference type="Proteomes" id="UP000232638">
    <property type="component" value="Chromosome"/>
</dbReference>